<proteinExistence type="predicted"/>
<gene>
    <name evidence="1" type="ORF">FMAN_14088</name>
</gene>
<dbReference type="EMBL" id="FCQH01000027">
    <property type="protein sequence ID" value="CVL08843.1"/>
    <property type="molecule type" value="Genomic_DNA"/>
</dbReference>
<dbReference type="GeneID" id="65093337"/>
<organism evidence="1 2">
    <name type="scientific">Fusarium mangiferae</name>
    <name type="common">Mango malformation disease fungus</name>
    <dbReference type="NCBI Taxonomy" id="192010"/>
    <lineage>
        <taxon>Eukaryota</taxon>
        <taxon>Fungi</taxon>
        <taxon>Dikarya</taxon>
        <taxon>Ascomycota</taxon>
        <taxon>Pezizomycotina</taxon>
        <taxon>Sordariomycetes</taxon>
        <taxon>Hypocreomycetidae</taxon>
        <taxon>Hypocreales</taxon>
        <taxon>Nectriaceae</taxon>
        <taxon>Fusarium</taxon>
        <taxon>Fusarium fujikuroi species complex</taxon>
    </lineage>
</organism>
<dbReference type="Proteomes" id="UP000184255">
    <property type="component" value="Unassembled WGS sequence"/>
</dbReference>
<dbReference type="RefSeq" id="XP_041691326.1">
    <property type="nucleotide sequence ID" value="XM_041826002.1"/>
</dbReference>
<keyword evidence="2" id="KW-1185">Reference proteome</keyword>
<dbReference type="VEuPathDB" id="FungiDB:FMAN_14088"/>
<accession>A0A1L7UK84</accession>
<evidence type="ECO:0000313" key="1">
    <source>
        <dbReference type="EMBL" id="CVL08843.1"/>
    </source>
</evidence>
<name>A0A1L7UK84_FUSMA</name>
<evidence type="ECO:0000313" key="2">
    <source>
        <dbReference type="Proteomes" id="UP000184255"/>
    </source>
</evidence>
<dbReference type="AlphaFoldDB" id="A0A1L7UK84"/>
<comment type="caution">
    <text evidence="1">The sequence shown here is derived from an EMBL/GenBank/DDBJ whole genome shotgun (WGS) entry which is preliminary data.</text>
</comment>
<protein>
    <submittedName>
        <fullName evidence="1">Uncharacterized protein</fullName>
    </submittedName>
</protein>
<sequence>MPLFQDSLSFINEMIDDYRHDSWNFAVMLQNGLHYRVSSQSINDLLLLTL</sequence>
<reference evidence="2" key="1">
    <citation type="journal article" date="2016" name="Genome Biol. Evol.">
        <title>Comparative 'omics' of the Fusarium fujikuroi species complex highlights differences in genetic potential and metabolite synthesis.</title>
        <authorList>
            <person name="Niehaus E.-M."/>
            <person name="Muensterkoetter M."/>
            <person name="Proctor R.H."/>
            <person name="Brown D.W."/>
            <person name="Sharon A."/>
            <person name="Idan Y."/>
            <person name="Oren-Young L."/>
            <person name="Sieber C.M."/>
            <person name="Novak O."/>
            <person name="Pencik A."/>
            <person name="Tarkowska D."/>
            <person name="Hromadova K."/>
            <person name="Freeman S."/>
            <person name="Maymon M."/>
            <person name="Elazar M."/>
            <person name="Youssef S.A."/>
            <person name="El-Shabrawy E.S.M."/>
            <person name="Shalaby A.B.A."/>
            <person name="Houterman P."/>
            <person name="Brock N.L."/>
            <person name="Burkhardt I."/>
            <person name="Tsavkelova E.A."/>
            <person name="Dickschat J.S."/>
            <person name="Galuszka P."/>
            <person name="Gueldener U."/>
            <person name="Tudzynski B."/>
        </authorList>
    </citation>
    <scope>NUCLEOTIDE SEQUENCE [LARGE SCALE GENOMIC DNA]</scope>
    <source>
        <strain evidence="2">MRC7560</strain>
    </source>
</reference>